<dbReference type="Pfam" id="PF09851">
    <property type="entry name" value="SHOCT"/>
    <property type="match status" value="1"/>
</dbReference>
<keyword evidence="4" id="KW-1185">Reference proteome</keyword>
<protein>
    <submittedName>
        <fullName evidence="3">Putative membrane protein</fullName>
    </submittedName>
</protein>
<proteinExistence type="predicted"/>
<accession>A0A562MVX1</accession>
<dbReference type="AlphaFoldDB" id="A0A562MVX1"/>
<keyword evidence="1" id="KW-0472">Membrane</keyword>
<evidence type="ECO:0000313" key="3">
    <source>
        <dbReference type="EMBL" id="TWI23741.1"/>
    </source>
</evidence>
<organism evidence="3 4">
    <name type="scientific">Mesorhizobium tianshanense</name>
    <dbReference type="NCBI Taxonomy" id="39844"/>
    <lineage>
        <taxon>Bacteria</taxon>
        <taxon>Pseudomonadati</taxon>
        <taxon>Pseudomonadota</taxon>
        <taxon>Alphaproteobacteria</taxon>
        <taxon>Hyphomicrobiales</taxon>
        <taxon>Phyllobacteriaceae</taxon>
        <taxon>Mesorhizobium</taxon>
    </lineage>
</organism>
<keyword evidence="1" id="KW-1133">Transmembrane helix</keyword>
<comment type="caution">
    <text evidence="3">The sequence shown here is derived from an EMBL/GenBank/DDBJ whole genome shotgun (WGS) entry which is preliminary data.</text>
</comment>
<evidence type="ECO:0000256" key="1">
    <source>
        <dbReference type="SAM" id="Phobius"/>
    </source>
</evidence>
<dbReference type="InterPro" id="IPR018649">
    <property type="entry name" value="SHOCT"/>
</dbReference>
<evidence type="ECO:0000313" key="4">
    <source>
        <dbReference type="Proteomes" id="UP000317122"/>
    </source>
</evidence>
<sequence length="109" mass="12471">MKSFLMAVGIWPTTLFVANPAFAQGFDNREWWMSNWGWGHMAFGGVMMVVFWGGIILLVVLLARGFGGGERRDAPSRQSPIDILQERFAKGEIDQKEYDDRRRTLFGTR</sequence>
<dbReference type="EMBL" id="VLKT01000059">
    <property type="protein sequence ID" value="TWI23741.1"/>
    <property type="molecule type" value="Genomic_DNA"/>
</dbReference>
<gene>
    <name evidence="3" type="ORF">IQ26_06403</name>
</gene>
<name>A0A562MVX1_9HYPH</name>
<feature type="domain" description="SHOCT" evidence="2">
    <location>
        <begin position="80"/>
        <end position="105"/>
    </location>
</feature>
<evidence type="ECO:0000259" key="2">
    <source>
        <dbReference type="Pfam" id="PF09851"/>
    </source>
</evidence>
<reference evidence="3 4" key="1">
    <citation type="journal article" date="2015" name="Stand. Genomic Sci.">
        <title>Genomic Encyclopedia of Bacterial and Archaeal Type Strains, Phase III: the genomes of soil and plant-associated and newly described type strains.</title>
        <authorList>
            <person name="Whitman W.B."/>
            <person name="Woyke T."/>
            <person name="Klenk H.P."/>
            <person name="Zhou Y."/>
            <person name="Lilburn T.G."/>
            <person name="Beck B.J."/>
            <person name="De Vos P."/>
            <person name="Vandamme P."/>
            <person name="Eisen J.A."/>
            <person name="Garrity G."/>
            <person name="Hugenholtz P."/>
            <person name="Kyrpides N.C."/>
        </authorList>
    </citation>
    <scope>NUCLEOTIDE SEQUENCE [LARGE SCALE GENOMIC DNA]</scope>
    <source>
        <strain evidence="3 4">CGMCC 1.2546</strain>
    </source>
</reference>
<keyword evidence="1" id="KW-0812">Transmembrane</keyword>
<dbReference type="Proteomes" id="UP000317122">
    <property type="component" value="Unassembled WGS sequence"/>
</dbReference>
<feature type="transmembrane region" description="Helical" evidence="1">
    <location>
        <begin position="39"/>
        <end position="63"/>
    </location>
</feature>